<keyword evidence="2" id="KW-1185">Reference proteome</keyword>
<dbReference type="EMBL" id="BPLQ01010437">
    <property type="protein sequence ID" value="GIY50736.1"/>
    <property type="molecule type" value="Genomic_DNA"/>
</dbReference>
<evidence type="ECO:0000313" key="1">
    <source>
        <dbReference type="EMBL" id="GIY50736.1"/>
    </source>
</evidence>
<accession>A0AAV4TYE4</accession>
<reference evidence="1 2" key="1">
    <citation type="submission" date="2021-06" db="EMBL/GenBank/DDBJ databases">
        <title>Caerostris darwini draft genome.</title>
        <authorList>
            <person name="Kono N."/>
            <person name="Arakawa K."/>
        </authorList>
    </citation>
    <scope>NUCLEOTIDE SEQUENCE [LARGE SCALE GENOMIC DNA]</scope>
</reference>
<organism evidence="1 2">
    <name type="scientific">Caerostris darwini</name>
    <dbReference type="NCBI Taxonomy" id="1538125"/>
    <lineage>
        <taxon>Eukaryota</taxon>
        <taxon>Metazoa</taxon>
        <taxon>Ecdysozoa</taxon>
        <taxon>Arthropoda</taxon>
        <taxon>Chelicerata</taxon>
        <taxon>Arachnida</taxon>
        <taxon>Araneae</taxon>
        <taxon>Araneomorphae</taxon>
        <taxon>Entelegynae</taxon>
        <taxon>Araneoidea</taxon>
        <taxon>Araneidae</taxon>
        <taxon>Caerostris</taxon>
    </lineage>
</organism>
<name>A0AAV4TYE4_9ARAC</name>
<evidence type="ECO:0000313" key="2">
    <source>
        <dbReference type="Proteomes" id="UP001054837"/>
    </source>
</evidence>
<comment type="caution">
    <text evidence="1">The sequence shown here is derived from an EMBL/GenBank/DDBJ whole genome shotgun (WGS) entry which is preliminary data.</text>
</comment>
<protein>
    <submittedName>
        <fullName evidence="1">Uncharacterized protein</fullName>
    </submittedName>
</protein>
<sequence>MGVGVTVNVVWKKSKSWWKYLRVDLGWPPFSPPLVEGGAWKVGCACTPEKPPQWFSAKFLCDFLFLPNLPDSRRSASNFHLEGVTVDEGVWKKSKSWWNYLRVG</sequence>
<dbReference type="AlphaFoldDB" id="A0AAV4TYE4"/>
<proteinExistence type="predicted"/>
<gene>
    <name evidence="1" type="ORF">CDAR_254191</name>
</gene>
<dbReference type="Proteomes" id="UP001054837">
    <property type="component" value="Unassembled WGS sequence"/>
</dbReference>